<keyword evidence="6 7" id="KW-0378">Hydrolase</keyword>
<comment type="catalytic activity">
    <reaction evidence="1 7">
        <text>5-hydroxyisourate + H2O = 5-hydroxy-2-oxo-4-ureido-2,5-dihydro-1H-imidazole-5-carboxylate + H(+)</text>
        <dbReference type="Rhea" id="RHEA:23736"/>
        <dbReference type="ChEBI" id="CHEBI:15377"/>
        <dbReference type="ChEBI" id="CHEBI:15378"/>
        <dbReference type="ChEBI" id="CHEBI:18072"/>
        <dbReference type="ChEBI" id="CHEBI:58639"/>
        <dbReference type="EC" id="3.5.2.17"/>
    </reaction>
</comment>
<evidence type="ECO:0000313" key="10">
    <source>
        <dbReference type="Proteomes" id="UP000095228"/>
    </source>
</evidence>
<comment type="subunit">
    <text evidence="4 7">Homotetramer.</text>
</comment>
<evidence type="ECO:0000259" key="8">
    <source>
        <dbReference type="Pfam" id="PF00576"/>
    </source>
</evidence>
<dbReference type="InterPro" id="IPR036817">
    <property type="entry name" value="Transthyretin/HIU_hydrolase_sf"/>
</dbReference>
<keyword evidence="10" id="KW-1185">Reference proteome</keyword>
<evidence type="ECO:0000256" key="6">
    <source>
        <dbReference type="ARBA" id="ARBA00022801"/>
    </source>
</evidence>
<dbReference type="AlphaFoldDB" id="A0A1D8ATR8"/>
<protein>
    <recommendedName>
        <fullName evidence="7">5-hydroxyisourate hydrolase</fullName>
        <shortName evidence="7">HIU hydrolase</shortName>
        <shortName evidence="7">HIUHase</shortName>
        <ecNumber evidence="7">3.5.2.17</ecNumber>
    </recommendedName>
</protein>
<evidence type="ECO:0000256" key="1">
    <source>
        <dbReference type="ARBA" id="ARBA00001043"/>
    </source>
</evidence>
<dbReference type="PATRIC" id="fig|1838286.3.peg.1365"/>
<evidence type="ECO:0000256" key="3">
    <source>
        <dbReference type="ARBA" id="ARBA00009850"/>
    </source>
</evidence>
<sequence length="114" mass="12799">MPGKLSTHVLDLTTGRPAAGMRIELWNLDGKPHQLKAVVTNLDGRTDEPLLASDTMVVGTYELLFFVKDYFVTHHKDSPFLDRVPVRFALADAKASYHVPLLVTPWAYQTYRGS</sequence>
<dbReference type="RefSeq" id="WP_069961555.1">
    <property type="nucleotide sequence ID" value="NZ_CP016094.1"/>
</dbReference>
<name>A0A1D8ATR8_9BACT</name>
<accession>A0A1D8ATR8</accession>
<dbReference type="PANTHER" id="PTHR10395">
    <property type="entry name" value="URICASE AND TRANSTHYRETIN-RELATED"/>
    <property type="match status" value="1"/>
</dbReference>
<dbReference type="EMBL" id="CP016094">
    <property type="protein sequence ID" value="AOS44294.1"/>
    <property type="molecule type" value="Genomic_DNA"/>
</dbReference>
<dbReference type="InterPro" id="IPR023418">
    <property type="entry name" value="Thyroxine_BS"/>
</dbReference>
<dbReference type="NCBIfam" id="TIGR02962">
    <property type="entry name" value="hdxy_isourate"/>
    <property type="match status" value="1"/>
</dbReference>
<organism evidence="9 10">
    <name type="scientific">Lacunisphaera limnophila</name>
    <dbReference type="NCBI Taxonomy" id="1838286"/>
    <lineage>
        <taxon>Bacteria</taxon>
        <taxon>Pseudomonadati</taxon>
        <taxon>Verrucomicrobiota</taxon>
        <taxon>Opitutia</taxon>
        <taxon>Opitutales</taxon>
        <taxon>Opitutaceae</taxon>
        <taxon>Lacunisphaera</taxon>
    </lineage>
</organism>
<dbReference type="PANTHER" id="PTHR10395:SF7">
    <property type="entry name" value="5-HYDROXYISOURATE HYDROLASE"/>
    <property type="match status" value="1"/>
</dbReference>
<dbReference type="OrthoDB" id="9792386at2"/>
<dbReference type="Proteomes" id="UP000095228">
    <property type="component" value="Chromosome"/>
</dbReference>
<dbReference type="GO" id="GO:0033971">
    <property type="term" value="F:hydroxyisourate hydrolase activity"/>
    <property type="evidence" value="ECO:0007669"/>
    <property type="project" value="UniProtKB-EC"/>
</dbReference>
<reference evidence="9 10" key="1">
    <citation type="submission" date="2016-06" db="EMBL/GenBank/DDBJ databases">
        <title>Three novel species with peptidoglycan cell walls form the new genus Lacunisphaera gen. nov. in the family Opitutaceae of the verrucomicrobial subdivision 4.</title>
        <authorList>
            <person name="Rast P."/>
            <person name="Gloeckner I."/>
            <person name="Jogler M."/>
            <person name="Boedeker C."/>
            <person name="Jeske O."/>
            <person name="Wiegand S."/>
            <person name="Reinhardt R."/>
            <person name="Schumann P."/>
            <person name="Rohde M."/>
            <person name="Spring S."/>
            <person name="Gloeckner F.O."/>
            <person name="Jogler C."/>
        </authorList>
    </citation>
    <scope>NUCLEOTIDE SEQUENCE [LARGE SCALE GENOMIC DNA]</scope>
    <source>
        <strain evidence="9 10">IG16b</strain>
    </source>
</reference>
<evidence type="ECO:0000256" key="5">
    <source>
        <dbReference type="ARBA" id="ARBA00022631"/>
    </source>
</evidence>
<dbReference type="KEGG" id="obg:Verru16b_01355"/>
<gene>
    <name evidence="9" type="primary">pucM</name>
    <name evidence="9" type="ORF">Verru16b_01355</name>
</gene>
<comment type="function">
    <text evidence="2">Catalyzes the hydrolysis of 5-hydroxyisourate (HIU) to 2-oxo-4-hydroxy-4-carboxy-5-ureidoimidazoline (OHCU).</text>
</comment>
<evidence type="ECO:0000256" key="4">
    <source>
        <dbReference type="ARBA" id="ARBA00011881"/>
    </source>
</evidence>
<dbReference type="STRING" id="1838286.Verru16b_01355"/>
<dbReference type="SUPFAM" id="SSF49472">
    <property type="entry name" value="Transthyretin (synonym: prealbumin)"/>
    <property type="match status" value="1"/>
</dbReference>
<evidence type="ECO:0000256" key="7">
    <source>
        <dbReference type="RuleBase" id="RU361270"/>
    </source>
</evidence>
<dbReference type="GO" id="GO:0006144">
    <property type="term" value="P:purine nucleobase metabolic process"/>
    <property type="evidence" value="ECO:0007669"/>
    <property type="project" value="UniProtKB-KW"/>
</dbReference>
<dbReference type="CDD" id="cd05822">
    <property type="entry name" value="TLP_HIUase"/>
    <property type="match status" value="1"/>
</dbReference>
<dbReference type="Pfam" id="PF00576">
    <property type="entry name" value="Transthyretin"/>
    <property type="match status" value="1"/>
</dbReference>
<dbReference type="InterPro" id="IPR023416">
    <property type="entry name" value="Transthyretin/HIU_hydrolase_d"/>
</dbReference>
<feature type="domain" description="Transthyretin/hydroxyisourate hydrolase" evidence="8">
    <location>
        <begin position="5"/>
        <end position="113"/>
    </location>
</feature>
<dbReference type="InterPro" id="IPR014306">
    <property type="entry name" value="Hydroxyisourate_hydrolase"/>
</dbReference>
<dbReference type="Gene3D" id="2.60.40.180">
    <property type="entry name" value="Transthyretin/hydroxyisourate hydrolase domain"/>
    <property type="match status" value="1"/>
</dbReference>
<evidence type="ECO:0000313" key="9">
    <source>
        <dbReference type="EMBL" id="AOS44294.1"/>
    </source>
</evidence>
<dbReference type="PROSITE" id="PS00768">
    <property type="entry name" value="TRANSTHYRETIN_1"/>
    <property type="match status" value="1"/>
</dbReference>
<keyword evidence="5 7" id="KW-0659">Purine metabolism</keyword>
<evidence type="ECO:0000256" key="2">
    <source>
        <dbReference type="ARBA" id="ARBA00002704"/>
    </source>
</evidence>
<comment type="similarity">
    <text evidence="3 7">Belongs to the transthyretin family. 5-hydroxyisourate hydrolase subfamily.</text>
</comment>
<dbReference type="EC" id="3.5.2.17" evidence="7"/>
<proteinExistence type="inferred from homology"/>